<name>A0A8G2BXH2_9BACT</name>
<accession>A0A8G2BXH2</accession>
<organism evidence="1 2">
    <name type="scientific">Parabacteroides chinchillae</name>
    <dbReference type="NCBI Taxonomy" id="871327"/>
    <lineage>
        <taxon>Bacteria</taxon>
        <taxon>Pseudomonadati</taxon>
        <taxon>Bacteroidota</taxon>
        <taxon>Bacteroidia</taxon>
        <taxon>Bacteroidales</taxon>
        <taxon>Tannerellaceae</taxon>
        <taxon>Parabacteroides</taxon>
    </lineage>
</organism>
<gene>
    <name evidence="1" type="ORF">SAMN05444001_11340</name>
</gene>
<dbReference type="Proteomes" id="UP000236725">
    <property type="component" value="Unassembled WGS sequence"/>
</dbReference>
<dbReference type="EMBL" id="FNVS01000013">
    <property type="protein sequence ID" value="SEG04721.1"/>
    <property type="molecule type" value="Genomic_DNA"/>
</dbReference>
<reference evidence="1 2" key="1">
    <citation type="submission" date="2016-10" db="EMBL/GenBank/DDBJ databases">
        <authorList>
            <person name="Varghese N."/>
            <person name="Submissions S."/>
        </authorList>
    </citation>
    <scope>NUCLEOTIDE SEQUENCE [LARGE SCALE GENOMIC DNA]</scope>
    <source>
        <strain evidence="1 2">DSM 29073</strain>
    </source>
</reference>
<comment type="caution">
    <text evidence="1">The sequence shown here is derived from an EMBL/GenBank/DDBJ whole genome shotgun (WGS) entry which is preliminary data.</text>
</comment>
<evidence type="ECO:0000313" key="1">
    <source>
        <dbReference type="EMBL" id="SEG04721.1"/>
    </source>
</evidence>
<evidence type="ECO:0000313" key="2">
    <source>
        <dbReference type="Proteomes" id="UP000236725"/>
    </source>
</evidence>
<keyword evidence="2" id="KW-1185">Reference proteome</keyword>
<proteinExistence type="predicted"/>
<protein>
    <submittedName>
        <fullName evidence="1">Uncharacterized protein</fullName>
    </submittedName>
</protein>
<dbReference type="AlphaFoldDB" id="A0A8G2BXH2"/>
<sequence length="34" mass="3925">MFMQTKITKADVCIGILKMLMLNFLMKMRGSSSR</sequence>